<dbReference type="PROSITE" id="PS51471">
    <property type="entry name" value="FE2OG_OXY"/>
    <property type="match status" value="1"/>
</dbReference>
<evidence type="ECO:0000256" key="2">
    <source>
        <dbReference type="RuleBase" id="RU003682"/>
    </source>
</evidence>
<proteinExistence type="inferred from homology"/>
<keyword evidence="5" id="KW-1185">Reference proteome</keyword>
<evidence type="ECO:0000256" key="1">
    <source>
        <dbReference type="ARBA" id="ARBA00008056"/>
    </source>
</evidence>
<dbReference type="Proteomes" id="UP000277580">
    <property type="component" value="Unassembled WGS sequence"/>
</dbReference>
<dbReference type="GO" id="GO:0046872">
    <property type="term" value="F:metal ion binding"/>
    <property type="evidence" value="ECO:0007669"/>
    <property type="project" value="UniProtKB-KW"/>
</dbReference>
<feature type="domain" description="Fe2OG dioxygenase" evidence="3">
    <location>
        <begin position="181"/>
        <end position="288"/>
    </location>
</feature>
<dbReference type="InterPro" id="IPR044861">
    <property type="entry name" value="IPNS-like_FE2OG_OXY"/>
</dbReference>
<dbReference type="InterPro" id="IPR027443">
    <property type="entry name" value="IPNS-like_sf"/>
</dbReference>
<keyword evidence="2" id="KW-0479">Metal-binding</keyword>
<dbReference type="InterPro" id="IPR026992">
    <property type="entry name" value="DIOX_N"/>
</dbReference>
<dbReference type="InterPro" id="IPR050231">
    <property type="entry name" value="Iron_ascorbate_oxido_reductase"/>
</dbReference>
<dbReference type="EMBL" id="ML119168">
    <property type="protein sequence ID" value="RPB08107.1"/>
    <property type="molecule type" value="Genomic_DNA"/>
</dbReference>
<accession>A0A3N4KC81</accession>
<dbReference type="OrthoDB" id="288590at2759"/>
<dbReference type="GO" id="GO:0016491">
    <property type="term" value="F:oxidoreductase activity"/>
    <property type="evidence" value="ECO:0007669"/>
    <property type="project" value="UniProtKB-KW"/>
</dbReference>
<sequence length="336" mass="37039">MANTKAKAPPIIDFAPFYGTDPTARQDLVAQVRAACLDKGFFQIINHSVPATLQDAMFTLAHEFFALPIEEKLKVDANLNDYHRGYETFRSQAFSGSLRPDFKESIDFGPDYQPDHRYVQAKHAACGPNLYPASVTNPAAFRTTVDTYLAAALGLANDVLRVLALGLGLQEGYFEGFATDPVATVKMLYYPSQEPVAGEGGDDGERGINAHTDFGFVTLLMQDDVGGLQVFDNDTDSWLDVTPIKHAYVVNLGDCTQRMTNDRYRSGLHQVINRSGRTRYSIACFHAGDPEYVVRCLPRGIGGEGGEEKYPPVSVNDYLTERTKDSYIRAEALNAT</sequence>
<keyword evidence="2" id="KW-0560">Oxidoreductase</keyword>
<evidence type="ECO:0000259" key="3">
    <source>
        <dbReference type="PROSITE" id="PS51471"/>
    </source>
</evidence>
<dbReference type="AlphaFoldDB" id="A0A3N4KC81"/>
<gene>
    <name evidence="4" type="ORF">P167DRAFT_529062</name>
</gene>
<reference evidence="4 5" key="1">
    <citation type="journal article" date="2018" name="Nat. Ecol. Evol.">
        <title>Pezizomycetes genomes reveal the molecular basis of ectomycorrhizal truffle lifestyle.</title>
        <authorList>
            <person name="Murat C."/>
            <person name="Payen T."/>
            <person name="Noel B."/>
            <person name="Kuo A."/>
            <person name="Morin E."/>
            <person name="Chen J."/>
            <person name="Kohler A."/>
            <person name="Krizsan K."/>
            <person name="Balestrini R."/>
            <person name="Da Silva C."/>
            <person name="Montanini B."/>
            <person name="Hainaut M."/>
            <person name="Levati E."/>
            <person name="Barry K.W."/>
            <person name="Belfiori B."/>
            <person name="Cichocki N."/>
            <person name="Clum A."/>
            <person name="Dockter R.B."/>
            <person name="Fauchery L."/>
            <person name="Guy J."/>
            <person name="Iotti M."/>
            <person name="Le Tacon F."/>
            <person name="Lindquist E.A."/>
            <person name="Lipzen A."/>
            <person name="Malagnac F."/>
            <person name="Mello A."/>
            <person name="Molinier V."/>
            <person name="Miyauchi S."/>
            <person name="Poulain J."/>
            <person name="Riccioni C."/>
            <person name="Rubini A."/>
            <person name="Sitrit Y."/>
            <person name="Splivallo R."/>
            <person name="Traeger S."/>
            <person name="Wang M."/>
            <person name="Zifcakova L."/>
            <person name="Wipf D."/>
            <person name="Zambonelli A."/>
            <person name="Paolocci F."/>
            <person name="Nowrousian M."/>
            <person name="Ottonello S."/>
            <person name="Baldrian P."/>
            <person name="Spatafora J.W."/>
            <person name="Henrissat B."/>
            <person name="Nagy L.G."/>
            <person name="Aury J.M."/>
            <person name="Wincker P."/>
            <person name="Grigoriev I.V."/>
            <person name="Bonfante P."/>
            <person name="Martin F.M."/>
        </authorList>
    </citation>
    <scope>NUCLEOTIDE SEQUENCE [LARGE SCALE GENOMIC DNA]</scope>
    <source>
        <strain evidence="4 5">CCBAS932</strain>
    </source>
</reference>
<dbReference type="InterPro" id="IPR005123">
    <property type="entry name" value="Oxoglu/Fe-dep_dioxygenase_dom"/>
</dbReference>
<dbReference type="Gene3D" id="2.60.120.330">
    <property type="entry name" value="B-lactam Antibiotic, Isopenicillin N Synthase, Chain"/>
    <property type="match status" value="1"/>
</dbReference>
<keyword evidence="2" id="KW-0408">Iron</keyword>
<dbReference type="PANTHER" id="PTHR47990">
    <property type="entry name" value="2-OXOGLUTARATE (2OG) AND FE(II)-DEPENDENT OXYGENASE SUPERFAMILY PROTEIN-RELATED"/>
    <property type="match status" value="1"/>
</dbReference>
<organism evidence="4 5">
    <name type="scientific">Morchella conica CCBAS932</name>
    <dbReference type="NCBI Taxonomy" id="1392247"/>
    <lineage>
        <taxon>Eukaryota</taxon>
        <taxon>Fungi</taxon>
        <taxon>Dikarya</taxon>
        <taxon>Ascomycota</taxon>
        <taxon>Pezizomycotina</taxon>
        <taxon>Pezizomycetes</taxon>
        <taxon>Pezizales</taxon>
        <taxon>Morchellaceae</taxon>
        <taxon>Morchella</taxon>
    </lineage>
</organism>
<protein>
    <submittedName>
        <fullName evidence="4">Clavaminate synthase-like protein</fullName>
    </submittedName>
</protein>
<dbReference type="GO" id="GO:0044283">
    <property type="term" value="P:small molecule biosynthetic process"/>
    <property type="evidence" value="ECO:0007669"/>
    <property type="project" value="UniProtKB-ARBA"/>
</dbReference>
<name>A0A3N4KC81_9PEZI</name>
<evidence type="ECO:0000313" key="5">
    <source>
        <dbReference type="Proteomes" id="UP000277580"/>
    </source>
</evidence>
<dbReference type="STRING" id="1392247.A0A3N4KC81"/>
<dbReference type="Pfam" id="PF14226">
    <property type="entry name" value="DIOX_N"/>
    <property type="match status" value="1"/>
</dbReference>
<comment type="similarity">
    <text evidence="1 2">Belongs to the iron/ascorbate-dependent oxidoreductase family.</text>
</comment>
<dbReference type="InParanoid" id="A0A3N4KC81"/>
<dbReference type="PRINTS" id="PR00682">
    <property type="entry name" value="IPNSYNTHASE"/>
</dbReference>
<dbReference type="SUPFAM" id="SSF51197">
    <property type="entry name" value="Clavaminate synthase-like"/>
    <property type="match status" value="1"/>
</dbReference>
<dbReference type="Pfam" id="PF03171">
    <property type="entry name" value="2OG-FeII_Oxy"/>
    <property type="match status" value="1"/>
</dbReference>
<evidence type="ECO:0000313" key="4">
    <source>
        <dbReference type="EMBL" id="RPB08107.1"/>
    </source>
</evidence>